<dbReference type="Pfam" id="PF02777">
    <property type="entry name" value="Sod_Fe_C"/>
    <property type="match status" value="1"/>
</dbReference>
<comment type="similarity">
    <text evidence="1">Belongs to the iron/manganese superoxide dismutase family.</text>
</comment>
<dbReference type="SUPFAM" id="SSF54719">
    <property type="entry name" value="Fe,Mn superoxide dismutase (SOD), C-terminal domain"/>
    <property type="match status" value="1"/>
</dbReference>
<dbReference type="RefSeq" id="WP_012669519.1">
    <property type="nucleotide sequence ID" value="NC_012946.1"/>
</dbReference>
<evidence type="ECO:0000259" key="5">
    <source>
        <dbReference type="Pfam" id="PF02777"/>
    </source>
</evidence>
<dbReference type="InterPro" id="IPR050265">
    <property type="entry name" value="Fe/Mn_Superoxide_Dismutase"/>
</dbReference>
<sequence>MADLKAKTYNFESIKGMTSKQLDEHYKLYLGYINKINEIDKMSKNSQFYSGSNPTYSTMRSLKMGETYSLDGVILHQYYFQNITNSNDYISDKLINIICTQWGCLDNFLSYLKEVCLAMRGWAVVCFDPLTSLLRITGSDLHDYGPIWCAYPILVIDVYEHAYFMDFGTNRAKYIDVMFKNLNWKVISSRFKKCISLLECY</sequence>
<keyword evidence="3" id="KW-0479">Metal-binding</keyword>
<dbReference type="AlphaFoldDB" id="A0A9N7AQN2"/>
<organism evidence="6 7">
    <name type="scientific">Clostridium botulinum D str. 1873</name>
    <dbReference type="NCBI Taxonomy" id="592027"/>
    <lineage>
        <taxon>Bacteria</taxon>
        <taxon>Bacillati</taxon>
        <taxon>Bacillota</taxon>
        <taxon>Clostridia</taxon>
        <taxon>Eubacteriales</taxon>
        <taxon>Clostridiaceae</taxon>
        <taxon>Clostridium</taxon>
    </lineage>
</organism>
<evidence type="ECO:0000256" key="4">
    <source>
        <dbReference type="ARBA" id="ARBA00023002"/>
    </source>
</evidence>
<dbReference type="Gene3D" id="3.55.40.20">
    <property type="entry name" value="Iron/manganese superoxide dismutase, C-terminal domain"/>
    <property type="match status" value="1"/>
</dbReference>
<evidence type="ECO:0000313" key="7">
    <source>
        <dbReference type="Proteomes" id="UP000006160"/>
    </source>
</evidence>
<dbReference type="SUPFAM" id="SSF46609">
    <property type="entry name" value="Fe,Mn superoxide dismutase (SOD), N-terminal domain"/>
    <property type="match status" value="1"/>
</dbReference>
<dbReference type="PANTHER" id="PTHR11404">
    <property type="entry name" value="SUPEROXIDE DISMUTASE 2"/>
    <property type="match status" value="1"/>
</dbReference>
<protein>
    <recommendedName>
        <fullName evidence="2">superoxide dismutase</fullName>
        <ecNumber evidence="2">1.15.1.1</ecNumber>
    </recommendedName>
</protein>
<proteinExistence type="inferred from homology"/>
<dbReference type="PANTHER" id="PTHR11404:SF6">
    <property type="entry name" value="SUPEROXIDE DISMUTASE [MN], MITOCHONDRIAL"/>
    <property type="match status" value="1"/>
</dbReference>
<evidence type="ECO:0000313" key="6">
    <source>
        <dbReference type="EMBL" id="ACT33600.1"/>
    </source>
</evidence>
<keyword evidence="6" id="KW-0614">Plasmid</keyword>
<evidence type="ECO:0000256" key="2">
    <source>
        <dbReference type="ARBA" id="ARBA00012682"/>
    </source>
</evidence>
<feature type="domain" description="Manganese/iron superoxide dismutase C-terminal" evidence="5">
    <location>
        <begin position="92"/>
        <end position="190"/>
    </location>
</feature>
<dbReference type="InterPro" id="IPR036324">
    <property type="entry name" value="Mn/Fe_SOD_N_sf"/>
</dbReference>
<accession>A0A9N7AQN2</accession>
<gene>
    <name evidence="6" type="ORF">CLG_0040</name>
</gene>
<dbReference type="GO" id="GO:0046872">
    <property type="term" value="F:metal ion binding"/>
    <property type="evidence" value="ECO:0007669"/>
    <property type="project" value="UniProtKB-KW"/>
</dbReference>
<keyword evidence="4" id="KW-0560">Oxidoreductase</keyword>
<dbReference type="EC" id="1.15.1.1" evidence="2"/>
<dbReference type="GO" id="GO:0004784">
    <property type="term" value="F:superoxide dismutase activity"/>
    <property type="evidence" value="ECO:0007669"/>
    <property type="project" value="UniProtKB-EC"/>
</dbReference>
<evidence type="ECO:0000256" key="3">
    <source>
        <dbReference type="ARBA" id="ARBA00022723"/>
    </source>
</evidence>
<reference evidence="6 7" key="1">
    <citation type="submission" date="2009-06" db="EMBL/GenBank/DDBJ databases">
        <authorList>
            <person name="Shrivastava S."/>
            <person name="Brinkac L.B."/>
            <person name="Brown J.L."/>
            <person name="Bruce D.B."/>
            <person name="Detter C."/>
            <person name="Green L.D."/>
            <person name="Munk C.A."/>
            <person name="Rogers Y.C."/>
            <person name="Tapia R."/>
            <person name="Saunders E.S."/>
            <person name="Sims D.R."/>
            <person name="Smith L.A."/>
            <person name="Smith T.J."/>
            <person name="Sutton G."/>
            <person name="Brettin T."/>
        </authorList>
    </citation>
    <scope>NUCLEOTIDE SEQUENCE [LARGE SCALE GENOMIC DNA]</scope>
    <source>
        <strain evidence="7">D str. 1873</strain>
        <plasmid evidence="6 7">pCLG1</plasmid>
    </source>
</reference>
<dbReference type="InterPro" id="IPR036314">
    <property type="entry name" value="SOD_C_sf"/>
</dbReference>
<evidence type="ECO:0000256" key="1">
    <source>
        <dbReference type="ARBA" id="ARBA00008714"/>
    </source>
</evidence>
<dbReference type="InterPro" id="IPR019832">
    <property type="entry name" value="Mn/Fe_SOD_C"/>
</dbReference>
<geneLocation type="plasmid" evidence="6 7">
    <name>pCLG1</name>
</geneLocation>
<name>A0A9N7AQN2_CLOBO</name>
<dbReference type="EMBL" id="CP001659">
    <property type="protein sequence ID" value="ACT33600.1"/>
    <property type="molecule type" value="Genomic_DNA"/>
</dbReference>
<dbReference type="Proteomes" id="UP000006160">
    <property type="component" value="Plasmid pCLG1"/>
</dbReference>